<organism evidence="2 3">
    <name type="scientific">Melissococcus plutonius (strain ATCC 35311 / DSM 29964 / CIP 104052 / LMG 20360 / NCIMB 702443)</name>
    <dbReference type="NCBI Taxonomy" id="940190"/>
    <lineage>
        <taxon>Bacteria</taxon>
        <taxon>Bacillati</taxon>
        <taxon>Bacillota</taxon>
        <taxon>Bacilli</taxon>
        <taxon>Lactobacillales</taxon>
        <taxon>Enterococcaceae</taxon>
        <taxon>Melissococcus</taxon>
    </lineage>
</organism>
<dbReference type="GO" id="GO:0046872">
    <property type="term" value="F:metal ion binding"/>
    <property type="evidence" value="ECO:0007669"/>
    <property type="project" value="InterPro"/>
</dbReference>
<dbReference type="STRING" id="940190.MPTP_0122"/>
<evidence type="ECO:0000313" key="3">
    <source>
        <dbReference type="Proteomes" id="UP000008456"/>
    </source>
</evidence>
<reference key="2">
    <citation type="submission" date="2011-04" db="EMBL/GenBank/DDBJ databases">
        <title>Whole genome sequence of Melissococcus plutonius ATCC 35311.</title>
        <authorList>
            <person name="Okumura K."/>
            <person name="Arai R."/>
            <person name="Osaki M."/>
            <person name="Okura M."/>
            <person name="Kirikae T."/>
            <person name="Takamatsu D."/>
            <person name="Akiyama T."/>
        </authorList>
    </citation>
    <scope>NUCLEOTIDE SEQUENCE</scope>
    <source>
        <strain>ATCC 35311</strain>
    </source>
</reference>
<dbReference type="GO" id="GO:0006508">
    <property type="term" value="P:proteolysis"/>
    <property type="evidence" value="ECO:0007669"/>
    <property type="project" value="UniProtKB-KW"/>
</dbReference>
<name>F3Y7Z3_MELPT</name>
<dbReference type="Gene3D" id="3.30.830.10">
    <property type="entry name" value="Metalloenzyme, LuxS/M16 peptidase-like"/>
    <property type="match status" value="2"/>
</dbReference>
<dbReference type="InterPro" id="IPR007863">
    <property type="entry name" value="Peptidase_M16_C"/>
</dbReference>
<dbReference type="RefSeq" id="WP_013773059.1">
    <property type="nucleotide sequence ID" value="NC_015516.1"/>
</dbReference>
<reference evidence="2 3" key="1">
    <citation type="journal article" date="2011" name="J. Bacteriol.">
        <title>Complete genome sequence of Melissococcus plutonius ATCC 35311.</title>
        <authorList>
            <person name="Okumura K."/>
            <person name="Arai R."/>
            <person name="Okura M."/>
            <person name="Kirikae T."/>
            <person name="Takamatsu D."/>
            <person name="Osaki M."/>
            <person name="Miyoshi-Akiyama T."/>
        </authorList>
    </citation>
    <scope>NUCLEOTIDE SEQUENCE [LARGE SCALE GENOMIC DNA]</scope>
    <source>
        <strain evidence="3">ATCC 35311 / CIP 104052 / LMG 20360 / NCIMB 702443</strain>
    </source>
</reference>
<keyword evidence="2" id="KW-0378">Hydrolase</keyword>
<protein>
    <submittedName>
        <fullName evidence="2">Zinc protease</fullName>
    </submittedName>
</protein>
<sequence length="422" mass="48824">MTIELAKGVNLQVVPTKKYKTLHILIRSVTRLCKKTITKRTLLSSLLETNSLHYPDQVKISEKIAELYGANFSIYTSKKGNHHWLNVSMTIPNGRYLMNDNQIFADSVDFLKEILFFPNIVNQAFEQETFQREKKNLAAYFKSVNEDKQVHAALALQQLYFDQSASQQIPSFGTLEDLEMETAESMAKYYSQLIMNDPIEIFITGDVTEDQAVSLFKDLPFEDRKTENNDIFYYQSDNNLIKERSEQEVLAQSKLNLGYHTGIYYGSEFYFALQVFNGIFGGFPHSKLFMNVREKENLAYYVSSSIDTFRGYLTIQTGIDRNNREKVLHLIAEELENIRLGKISPLEMEQTKAMLKNQYLSSLDNVQAIFENNYLKKLFTNYLSIDEQIRRMEAVTIEEIQKVASLIQLQAIFFLEGVEEDA</sequence>
<dbReference type="KEGG" id="mps:MPTP_0122"/>
<accession>F3Y7Z3</accession>
<dbReference type="SUPFAM" id="SSF63411">
    <property type="entry name" value="LuxS/MPP-like metallohydrolase"/>
    <property type="match status" value="2"/>
</dbReference>
<dbReference type="Proteomes" id="UP000008456">
    <property type="component" value="Chromosome"/>
</dbReference>
<proteinExistence type="predicted"/>
<dbReference type="EMBL" id="AP012200">
    <property type="protein sequence ID" value="BAK20621.1"/>
    <property type="molecule type" value="Genomic_DNA"/>
</dbReference>
<gene>
    <name evidence="2" type="ordered locus">MPTP_0122</name>
</gene>
<dbReference type="HOGENOM" id="CLU_052943_0_0_9"/>
<dbReference type="InterPro" id="IPR050361">
    <property type="entry name" value="MPP/UQCRC_Complex"/>
</dbReference>
<evidence type="ECO:0000313" key="2">
    <source>
        <dbReference type="EMBL" id="BAK20621.1"/>
    </source>
</evidence>
<dbReference type="InterPro" id="IPR011249">
    <property type="entry name" value="Metalloenz_LuxS/M16"/>
</dbReference>
<dbReference type="AlphaFoldDB" id="F3Y7Z3"/>
<dbReference type="GO" id="GO:0008233">
    <property type="term" value="F:peptidase activity"/>
    <property type="evidence" value="ECO:0007669"/>
    <property type="project" value="UniProtKB-KW"/>
</dbReference>
<dbReference type="OrthoDB" id="9762085at2"/>
<dbReference type="PANTHER" id="PTHR11851">
    <property type="entry name" value="METALLOPROTEASE"/>
    <property type="match status" value="1"/>
</dbReference>
<dbReference type="PANTHER" id="PTHR11851:SF186">
    <property type="entry name" value="INACTIVE METALLOPROTEASE YMFF-RELATED"/>
    <property type="match status" value="1"/>
</dbReference>
<dbReference type="NCBIfam" id="NF047422">
    <property type="entry name" value="YfmF_fam"/>
    <property type="match status" value="1"/>
</dbReference>
<dbReference type="Pfam" id="PF05193">
    <property type="entry name" value="Peptidase_M16_C"/>
    <property type="match status" value="1"/>
</dbReference>
<feature type="domain" description="Peptidase M16 C-terminal" evidence="1">
    <location>
        <begin position="182"/>
        <end position="355"/>
    </location>
</feature>
<evidence type="ECO:0000259" key="1">
    <source>
        <dbReference type="Pfam" id="PF05193"/>
    </source>
</evidence>
<keyword evidence="2" id="KW-0645">Protease</keyword>
<keyword evidence="3" id="KW-1185">Reference proteome</keyword>